<dbReference type="Proteomes" id="UP001183643">
    <property type="component" value="Unassembled WGS sequence"/>
</dbReference>
<evidence type="ECO:0000256" key="1">
    <source>
        <dbReference type="SAM" id="MobiDB-lite"/>
    </source>
</evidence>
<feature type="compositionally biased region" description="Low complexity" evidence="1">
    <location>
        <begin position="387"/>
        <end position="404"/>
    </location>
</feature>
<dbReference type="Pfam" id="PF00652">
    <property type="entry name" value="Ricin_B_lectin"/>
    <property type="match status" value="1"/>
</dbReference>
<dbReference type="Gene3D" id="2.80.10.50">
    <property type="match status" value="2"/>
</dbReference>
<accession>A0AAE3YPN4</accession>
<dbReference type="CDD" id="cd00161">
    <property type="entry name" value="beta-trefoil_Ricin-like"/>
    <property type="match status" value="1"/>
</dbReference>
<dbReference type="InterPro" id="IPR023346">
    <property type="entry name" value="Lysozyme-like_dom_sf"/>
</dbReference>
<dbReference type="InterPro" id="IPR000772">
    <property type="entry name" value="Ricin_B_lectin"/>
</dbReference>
<comment type="caution">
    <text evidence="3">The sequence shown here is derived from an EMBL/GenBank/DDBJ whole genome shotgun (WGS) entry which is preliminary data.</text>
</comment>
<evidence type="ECO:0000313" key="3">
    <source>
        <dbReference type="EMBL" id="MDR7277549.1"/>
    </source>
</evidence>
<dbReference type="SUPFAM" id="SSF50370">
    <property type="entry name" value="Ricin B-like lectins"/>
    <property type="match status" value="1"/>
</dbReference>
<protein>
    <recommendedName>
        <fullName evidence="2">Ricin B lectin domain-containing protein</fullName>
    </recommendedName>
</protein>
<dbReference type="PROSITE" id="PS50231">
    <property type="entry name" value="RICIN_B_LECTIN"/>
    <property type="match status" value="1"/>
</dbReference>
<dbReference type="SUPFAM" id="SSF53955">
    <property type="entry name" value="Lysozyme-like"/>
    <property type="match status" value="2"/>
</dbReference>
<organism evidence="3 4">
    <name type="scientific">Catenuloplanes atrovinosus</name>
    <dbReference type="NCBI Taxonomy" id="137266"/>
    <lineage>
        <taxon>Bacteria</taxon>
        <taxon>Bacillati</taxon>
        <taxon>Actinomycetota</taxon>
        <taxon>Actinomycetes</taxon>
        <taxon>Micromonosporales</taxon>
        <taxon>Micromonosporaceae</taxon>
        <taxon>Catenuloplanes</taxon>
    </lineage>
</organism>
<proteinExistence type="predicted"/>
<feature type="domain" description="Ricin B lectin" evidence="2">
    <location>
        <begin position="412"/>
        <end position="538"/>
    </location>
</feature>
<evidence type="ECO:0000259" key="2">
    <source>
        <dbReference type="SMART" id="SM00458"/>
    </source>
</evidence>
<reference evidence="3" key="1">
    <citation type="submission" date="2023-07" db="EMBL/GenBank/DDBJ databases">
        <title>Sequencing the genomes of 1000 actinobacteria strains.</title>
        <authorList>
            <person name="Klenk H.-P."/>
        </authorList>
    </citation>
    <scope>NUCLEOTIDE SEQUENCE</scope>
    <source>
        <strain evidence="3">DSM 44707</strain>
    </source>
</reference>
<evidence type="ECO:0000313" key="4">
    <source>
        <dbReference type="Proteomes" id="UP001183643"/>
    </source>
</evidence>
<feature type="region of interest" description="Disordered" evidence="1">
    <location>
        <begin position="353"/>
        <end position="423"/>
    </location>
</feature>
<dbReference type="InterPro" id="IPR035992">
    <property type="entry name" value="Ricin_B-like_lectins"/>
</dbReference>
<keyword evidence="4" id="KW-1185">Reference proteome</keyword>
<dbReference type="Gene3D" id="1.10.530.10">
    <property type="match status" value="2"/>
</dbReference>
<feature type="compositionally biased region" description="Low complexity" evidence="1">
    <location>
        <begin position="359"/>
        <end position="379"/>
    </location>
</feature>
<dbReference type="AlphaFoldDB" id="A0AAE3YPN4"/>
<dbReference type="RefSeq" id="WP_310369914.1">
    <property type="nucleotide sequence ID" value="NZ_JAVDYB010000001.1"/>
</dbReference>
<gene>
    <name evidence="3" type="ORF">J2S41_004327</name>
</gene>
<name>A0AAE3YPN4_9ACTN</name>
<dbReference type="SMART" id="SM00458">
    <property type="entry name" value="RICIN"/>
    <property type="match status" value="1"/>
</dbReference>
<sequence length="539" mass="55399">MPNISLRLPRTGTGRGTAALSTALAIVVLTAAVLGWDMARADDQKITGKPVSDVQLAAVLSAAHSCPMLSSARLAGQMMAESGLNTSASGTVSGGSGIAGQDDEDWKKWAPWAGAPRTDTTASTLALAHQMCGLSGELRLAGVTGDPWRLALAAYRSGVPAVTAAGGVPEEARQYVDESAGYAAYYEDLPQFGAAGATEVVAAVAGDTPDAQPLPDEYVPFVAEAGRVCPEVTPAAVAAELMAASGFDARKIGEAGRQGVAQFRMDVWSEYAPPGASVWEPGSAIPTFGTVLCALTEELDGLGGDPYATALAAFHAGPDTVRRAGGLPDAMTRAFLGRVTDYTEYYRLDSRLGTPVAPTPGTGSPSASGSAGPSATPSATPSPTPGTPAKAAPPAATQGATNAPAPAPPPLPGQQIQNSKTKKCVDAGAATDGVIMTVTECNPTSNAGQRWDVRSDGTVRSFKTGLCLDVAWAKVDNNVKVQTAVCNGTAAQQWTIADNTLYTGLDSNYCLDLNESEAGLPVVIWWCVHHAKQSWTVKR</sequence>
<dbReference type="EMBL" id="JAVDYB010000001">
    <property type="protein sequence ID" value="MDR7277549.1"/>
    <property type="molecule type" value="Genomic_DNA"/>
</dbReference>